<dbReference type="PANTHER" id="PTHR35867:SF1">
    <property type="entry name" value="PROTEIN RSEC"/>
    <property type="match status" value="1"/>
</dbReference>
<feature type="transmembrane region" description="Helical" evidence="1">
    <location>
        <begin position="75"/>
        <end position="99"/>
    </location>
</feature>
<proteinExistence type="predicted"/>
<evidence type="ECO:0000313" key="2">
    <source>
        <dbReference type="EMBL" id="RKR77397.1"/>
    </source>
</evidence>
<keyword evidence="1" id="KW-0472">Membrane</keyword>
<accession>A0A420XJ62</accession>
<dbReference type="EMBL" id="RBJC01000004">
    <property type="protein sequence ID" value="RKR77397.1"/>
    <property type="molecule type" value="Genomic_DNA"/>
</dbReference>
<dbReference type="PIRSF" id="PIRSF004923">
    <property type="entry name" value="RseC"/>
    <property type="match status" value="1"/>
</dbReference>
<dbReference type="Pfam" id="PF04246">
    <property type="entry name" value="RseC_MucC"/>
    <property type="match status" value="1"/>
</dbReference>
<dbReference type="AlphaFoldDB" id="A0A420XJ62"/>
<name>A0A420XJ62_9PAST</name>
<reference evidence="2 3" key="1">
    <citation type="submission" date="2018-10" db="EMBL/GenBank/DDBJ databases">
        <title>Genomic Encyclopedia of Type Strains, Phase IV (KMG-IV): sequencing the most valuable type-strain genomes for metagenomic binning, comparative biology and taxonomic classification.</title>
        <authorList>
            <person name="Goeker M."/>
        </authorList>
    </citation>
    <scope>NUCLEOTIDE SEQUENCE [LARGE SCALE GENOMIC DNA]</scope>
    <source>
        <strain evidence="2 3">DSM 23800</strain>
    </source>
</reference>
<dbReference type="RefSeq" id="WP_121122075.1">
    <property type="nucleotide sequence ID" value="NZ_CP016604.1"/>
</dbReference>
<gene>
    <name evidence="2" type="ORF">DES31_0727</name>
</gene>
<dbReference type="OrthoDB" id="9795854at2"/>
<protein>
    <submittedName>
        <fullName evidence="2">RseC/MucC-like positive regulator of sigma(E)</fullName>
    </submittedName>
</protein>
<sequence length="142" mass="15224">MMVEYATVVNYSKGIATVVCDPKVGCGSCVSSGACGTRTLSALAGEKSALEFELKVSETLSIGDKIEIGLTERNLLLGVFGMYGIPLIVFIGSALLFSQWIDNELVVALIMFMSTAGLFAGMKKVLQKKSMGQFIPVFLRKI</sequence>
<evidence type="ECO:0000313" key="3">
    <source>
        <dbReference type="Proteomes" id="UP000280099"/>
    </source>
</evidence>
<dbReference type="InterPro" id="IPR026268">
    <property type="entry name" value="RseC"/>
</dbReference>
<organism evidence="2 3">
    <name type="scientific">Otariodibacter oris</name>
    <dbReference type="NCBI Taxonomy" id="1032623"/>
    <lineage>
        <taxon>Bacteria</taxon>
        <taxon>Pseudomonadati</taxon>
        <taxon>Pseudomonadota</taxon>
        <taxon>Gammaproteobacteria</taxon>
        <taxon>Pasteurellales</taxon>
        <taxon>Pasteurellaceae</taxon>
        <taxon>Otariodibacter</taxon>
    </lineage>
</organism>
<evidence type="ECO:0000256" key="1">
    <source>
        <dbReference type="SAM" id="Phobius"/>
    </source>
</evidence>
<dbReference type="InterPro" id="IPR007359">
    <property type="entry name" value="SigmaE_reg_RseC_MucC"/>
</dbReference>
<keyword evidence="3" id="KW-1185">Reference proteome</keyword>
<keyword evidence="1" id="KW-1133">Transmembrane helix</keyword>
<dbReference type="Proteomes" id="UP000280099">
    <property type="component" value="Unassembled WGS sequence"/>
</dbReference>
<feature type="transmembrane region" description="Helical" evidence="1">
    <location>
        <begin position="105"/>
        <end position="122"/>
    </location>
</feature>
<keyword evidence="1" id="KW-0812">Transmembrane</keyword>
<dbReference type="PANTHER" id="PTHR35867">
    <property type="entry name" value="PROTEIN RSEC"/>
    <property type="match status" value="1"/>
</dbReference>
<comment type="caution">
    <text evidence="2">The sequence shown here is derived from an EMBL/GenBank/DDBJ whole genome shotgun (WGS) entry which is preliminary data.</text>
</comment>